<accession>A0A423HS19</accession>
<comment type="caution">
    <text evidence="2">The sequence shown here is derived from an EMBL/GenBank/DDBJ whole genome shotgun (WGS) entry which is preliminary data.</text>
</comment>
<dbReference type="Proteomes" id="UP000284002">
    <property type="component" value="Unassembled WGS sequence"/>
</dbReference>
<evidence type="ECO:0000259" key="1">
    <source>
        <dbReference type="Pfam" id="PF16778"/>
    </source>
</evidence>
<dbReference type="AlphaFoldDB" id="A0A423HS19"/>
<protein>
    <submittedName>
        <fullName evidence="2">Phage tail protein</fullName>
    </submittedName>
</protein>
<dbReference type="Pfam" id="PF16778">
    <property type="entry name" value="Phage_tail_APC"/>
    <property type="match status" value="1"/>
</dbReference>
<evidence type="ECO:0000313" key="3">
    <source>
        <dbReference type="Proteomes" id="UP000284002"/>
    </source>
</evidence>
<proteinExistence type="predicted"/>
<dbReference type="RefSeq" id="WP_123358241.1">
    <property type="nucleotide sequence ID" value="NZ_MOBM01000014.1"/>
</dbReference>
<organism evidence="2 3">
    <name type="scientific">Pseudomonas frederiksbergensis</name>
    <dbReference type="NCBI Taxonomy" id="104087"/>
    <lineage>
        <taxon>Bacteria</taxon>
        <taxon>Pseudomonadati</taxon>
        <taxon>Pseudomonadota</taxon>
        <taxon>Gammaproteobacteria</taxon>
        <taxon>Pseudomonadales</taxon>
        <taxon>Pseudomonadaceae</taxon>
        <taxon>Pseudomonas</taxon>
    </lineage>
</organism>
<gene>
    <name evidence="2" type="ORF">BK662_11460</name>
</gene>
<evidence type="ECO:0000313" key="2">
    <source>
        <dbReference type="EMBL" id="RON16040.1"/>
    </source>
</evidence>
<dbReference type="InterPro" id="IPR031893">
    <property type="entry name" value="Phage_tail_APC"/>
</dbReference>
<feature type="domain" description="Phage tail assembly chaperone-like" evidence="1">
    <location>
        <begin position="80"/>
        <end position="146"/>
    </location>
</feature>
<dbReference type="EMBL" id="MOBM01000014">
    <property type="protein sequence ID" value="RON16040.1"/>
    <property type="molecule type" value="Genomic_DNA"/>
</dbReference>
<sequence length="153" mass="16954">MTIYYGCINQVRGGFFDTKDHGEIGSPGCSIPSGAREITDEVHRHLIEAQSVGKLIVPDPAGYPIAIDPPPPGAEELAAIERAWRDARLAETDGVVSRHRDEQEEGVETTLSADQYAELQAYRRALRNWPDAGEFPLIDHRPQAPEWLLSPLQ</sequence>
<reference evidence="2 3" key="1">
    <citation type="submission" date="2016-10" db="EMBL/GenBank/DDBJ databases">
        <title>Comparative genome analysis of multiple Pseudomonas spp. focuses on biocontrol and plant growth promoting traits.</title>
        <authorList>
            <person name="Tao X.-Y."/>
            <person name="Taylor C.G."/>
        </authorList>
    </citation>
    <scope>NUCLEOTIDE SEQUENCE [LARGE SCALE GENOMIC DNA]</scope>
    <source>
        <strain evidence="2 3">36C6</strain>
    </source>
</reference>
<name>A0A423HS19_9PSED</name>